<sequence>MERKWIDPMKILFLCTDNYTRSIIAEFICKDYLRKNLISDVQVASAGIRANSDISKYSDLHFKIMNSMNIDTSEFKRTQFDNEAFLKYDIIIGMSELHKEFIKNEYNKDIYLFNEVYKDQSTAINIGAPDSEDFEEKMRELIIYFMDAMPEVISNLNHIHPFGTSPSINREKGD</sequence>
<protein>
    <submittedName>
        <fullName evidence="2">Low molecular weight phosphatase family protein</fullName>
    </submittedName>
</protein>
<gene>
    <name evidence="2" type="ORF">ACFQ3J_13015</name>
</gene>
<dbReference type="EMBL" id="JBHTKX010000001">
    <property type="protein sequence ID" value="MFD1129095.1"/>
    <property type="molecule type" value="Genomic_DNA"/>
</dbReference>
<dbReference type="SUPFAM" id="SSF52788">
    <property type="entry name" value="Phosphotyrosine protein phosphatases I"/>
    <property type="match status" value="1"/>
</dbReference>
<dbReference type="RefSeq" id="WP_251582030.1">
    <property type="nucleotide sequence ID" value="NZ_JBHTKX010000001.1"/>
</dbReference>
<dbReference type="PANTHER" id="PTHR11717:SF31">
    <property type="entry name" value="LOW MOLECULAR WEIGHT PROTEIN-TYROSINE-PHOSPHATASE ETP-RELATED"/>
    <property type="match status" value="1"/>
</dbReference>
<reference evidence="3" key="1">
    <citation type="journal article" date="2019" name="Int. J. Syst. Evol. Microbiol.">
        <title>The Global Catalogue of Microorganisms (GCM) 10K type strain sequencing project: providing services to taxonomists for standard genome sequencing and annotation.</title>
        <authorList>
            <consortium name="The Broad Institute Genomics Platform"/>
            <consortium name="The Broad Institute Genome Sequencing Center for Infectious Disease"/>
            <person name="Wu L."/>
            <person name="Ma J."/>
        </authorList>
    </citation>
    <scope>NUCLEOTIDE SEQUENCE [LARGE SCALE GENOMIC DNA]</scope>
    <source>
        <strain evidence="3">CCUG 53519</strain>
    </source>
</reference>
<organism evidence="2 3">
    <name type="scientific">Paenibacillus provencensis</name>
    <dbReference type="NCBI Taxonomy" id="441151"/>
    <lineage>
        <taxon>Bacteria</taxon>
        <taxon>Bacillati</taxon>
        <taxon>Bacillota</taxon>
        <taxon>Bacilli</taxon>
        <taxon>Bacillales</taxon>
        <taxon>Paenibacillaceae</taxon>
        <taxon>Paenibacillus</taxon>
    </lineage>
</organism>
<keyword evidence="3" id="KW-1185">Reference proteome</keyword>
<dbReference type="Pfam" id="PF01451">
    <property type="entry name" value="LMWPc"/>
    <property type="match status" value="1"/>
</dbReference>
<evidence type="ECO:0000259" key="1">
    <source>
        <dbReference type="SMART" id="SM00226"/>
    </source>
</evidence>
<dbReference type="InterPro" id="IPR036196">
    <property type="entry name" value="Ptyr_pPase_sf"/>
</dbReference>
<dbReference type="SMART" id="SM00226">
    <property type="entry name" value="LMWPc"/>
    <property type="match status" value="1"/>
</dbReference>
<name>A0ABW3PW91_9BACL</name>
<dbReference type="Gene3D" id="3.40.50.2300">
    <property type="match status" value="1"/>
</dbReference>
<feature type="domain" description="Phosphotyrosine protein phosphatase I" evidence="1">
    <location>
        <begin position="9"/>
        <end position="152"/>
    </location>
</feature>
<dbReference type="InterPro" id="IPR050438">
    <property type="entry name" value="LMW_PTPase"/>
</dbReference>
<evidence type="ECO:0000313" key="3">
    <source>
        <dbReference type="Proteomes" id="UP001597169"/>
    </source>
</evidence>
<proteinExistence type="predicted"/>
<dbReference type="Proteomes" id="UP001597169">
    <property type="component" value="Unassembled WGS sequence"/>
</dbReference>
<evidence type="ECO:0000313" key="2">
    <source>
        <dbReference type="EMBL" id="MFD1129095.1"/>
    </source>
</evidence>
<dbReference type="PANTHER" id="PTHR11717">
    <property type="entry name" value="LOW MOLECULAR WEIGHT PROTEIN TYROSINE PHOSPHATASE"/>
    <property type="match status" value="1"/>
</dbReference>
<accession>A0ABW3PW91</accession>
<comment type="caution">
    <text evidence="2">The sequence shown here is derived from an EMBL/GenBank/DDBJ whole genome shotgun (WGS) entry which is preliminary data.</text>
</comment>
<dbReference type="InterPro" id="IPR023485">
    <property type="entry name" value="Ptyr_pPase"/>
</dbReference>